<gene>
    <name evidence="5" type="ORF">DME_LOCUS6158</name>
</gene>
<dbReference type="GO" id="GO:0008592">
    <property type="term" value="P:regulation of Toll signaling pathway"/>
    <property type="evidence" value="ECO:0007669"/>
    <property type="project" value="InterPro"/>
</dbReference>
<feature type="domain" description="Pellino FHA" evidence="3">
    <location>
        <begin position="17"/>
        <end position="106"/>
    </location>
</feature>
<reference evidence="5 7" key="2">
    <citation type="submission" date="2018-11" db="EMBL/GenBank/DDBJ databases">
        <authorList>
            <consortium name="Pathogen Informatics"/>
        </authorList>
    </citation>
    <scope>NUCLEOTIDE SEQUENCE [LARGE SCALE GENOMIC DNA]</scope>
</reference>
<dbReference type="Proteomes" id="UP000274756">
    <property type="component" value="Unassembled WGS sequence"/>
</dbReference>
<evidence type="ECO:0000313" key="8">
    <source>
        <dbReference type="WBParaSite" id="DME_0000179801-mRNA-1"/>
    </source>
</evidence>
<name>A0A0N4U4S2_DRAME</name>
<accession>A0A0N4U4S2</accession>
<sequence>MSAVNKERACCNDGGICKYGELIVLGSSSLDDEPLWKVKRRRAKLELFKRASSNGIKKGCSSSVNVSPLRNEAIMNPSKHVVSYSFPGHTVIVEYIPDNTKDMFQVIILLNIFQTVKESRILVAELHTYVASSVEVQQHEFFLTRNEAAFFKIGRSTEPQIDFTVVDSWLGAGDKIVVSPRDSNFYVDSLLQANFDHKGHVVSEVPISSTISRYACRILIDRKEPHRAFLYAAGFDASSNICLGEKAIKWTKENGEMDALTTNGVWILHPNQKPSEKIVNNDEAVNLFNWREVSLDGDIYEVRQLRSSSKRGKFLTSETNELRDGTLIDLCGATLLWRTSQGLAKSPSFSELDSRIKIGDKEHKAVPLMDYNRTAQRGLVSLKNTGVSELLLLFLMWVKILRLNELNAGKPQCPVNLNTLIVSRKKFLGKKESSRQPYVYIACGHVQGKHDWGIQKNENSCTTYKCPVCLEKSTRVIQLVMGMEPAFHLDSGILNYAFNPCGHLASFATVRYWSRISVPYDAYNHSSLCPFCTNLLDKNKPYVRVIFQDHLDD</sequence>
<dbReference type="GO" id="GO:0061630">
    <property type="term" value="F:ubiquitin protein ligase activity"/>
    <property type="evidence" value="ECO:0007669"/>
    <property type="project" value="InterPro"/>
</dbReference>
<evidence type="ECO:0000313" key="6">
    <source>
        <dbReference type="Proteomes" id="UP000038040"/>
    </source>
</evidence>
<proteinExistence type="inferred from homology"/>
<dbReference type="EMBL" id="UYYG01001154">
    <property type="protein sequence ID" value="VDN56185.1"/>
    <property type="molecule type" value="Genomic_DNA"/>
</dbReference>
<keyword evidence="7" id="KW-1185">Reference proteome</keyword>
<reference evidence="8" key="1">
    <citation type="submission" date="2017-02" db="UniProtKB">
        <authorList>
            <consortium name="WormBaseParasite"/>
        </authorList>
    </citation>
    <scope>IDENTIFICATION</scope>
</reference>
<dbReference type="PANTHER" id="PTHR12098">
    <property type="entry name" value="E3 UBIQUITIN-PROTEIN LIGASE PELLINO-RELATED"/>
    <property type="match status" value="1"/>
</dbReference>
<organism evidence="6 8">
    <name type="scientific">Dracunculus medinensis</name>
    <name type="common">Guinea worm</name>
    <dbReference type="NCBI Taxonomy" id="318479"/>
    <lineage>
        <taxon>Eukaryota</taxon>
        <taxon>Metazoa</taxon>
        <taxon>Ecdysozoa</taxon>
        <taxon>Nematoda</taxon>
        <taxon>Chromadorea</taxon>
        <taxon>Rhabditida</taxon>
        <taxon>Spirurina</taxon>
        <taxon>Dracunculoidea</taxon>
        <taxon>Dracunculidae</taxon>
        <taxon>Dracunculus</taxon>
    </lineage>
</organism>
<dbReference type="GO" id="GO:0000209">
    <property type="term" value="P:protein polyubiquitination"/>
    <property type="evidence" value="ECO:0007669"/>
    <property type="project" value="InterPro"/>
</dbReference>
<dbReference type="OrthoDB" id="8801906at2759"/>
<dbReference type="Proteomes" id="UP000038040">
    <property type="component" value="Unplaced"/>
</dbReference>
<dbReference type="InterPro" id="IPR006800">
    <property type="entry name" value="Pellino_fam"/>
</dbReference>
<dbReference type="Pfam" id="PF04710">
    <property type="entry name" value="Pellino_FHA"/>
    <property type="match status" value="2"/>
</dbReference>
<dbReference type="WBParaSite" id="DME_0000179801-mRNA-1">
    <property type="protein sequence ID" value="DME_0000179801-mRNA-1"/>
    <property type="gene ID" value="DME_0000179801"/>
</dbReference>
<evidence type="ECO:0000313" key="5">
    <source>
        <dbReference type="EMBL" id="VDN56185.1"/>
    </source>
</evidence>
<dbReference type="InterPro" id="IPR048334">
    <property type="entry name" value="Pellino_FHA"/>
</dbReference>
<dbReference type="AlphaFoldDB" id="A0A0N4U4S2"/>
<protein>
    <submittedName>
        <fullName evidence="8">Protein pellino</fullName>
    </submittedName>
</protein>
<comment type="similarity">
    <text evidence="1">Belongs to the pellino family.</text>
</comment>
<dbReference type="InterPro" id="IPR048335">
    <property type="entry name" value="Pellino_RING"/>
</dbReference>
<feature type="domain" description="Pellino FHA" evidence="3">
    <location>
        <begin position="145"/>
        <end position="354"/>
    </location>
</feature>
<evidence type="ECO:0000259" key="4">
    <source>
        <dbReference type="Pfam" id="PF20723"/>
    </source>
</evidence>
<dbReference type="Pfam" id="PF20723">
    <property type="entry name" value="Pellino_RING"/>
    <property type="match status" value="1"/>
</dbReference>
<dbReference type="PANTHER" id="PTHR12098:SF2">
    <property type="entry name" value="PROTEIN PELLINO"/>
    <property type="match status" value="1"/>
</dbReference>
<keyword evidence="2" id="KW-0597">Phosphoprotein</keyword>
<evidence type="ECO:0000256" key="2">
    <source>
        <dbReference type="ARBA" id="ARBA00022553"/>
    </source>
</evidence>
<dbReference type="STRING" id="318479.A0A0N4U4S2"/>
<evidence type="ECO:0000259" key="3">
    <source>
        <dbReference type="Pfam" id="PF04710"/>
    </source>
</evidence>
<feature type="domain" description="Pellino RING" evidence="4">
    <location>
        <begin position="406"/>
        <end position="552"/>
    </location>
</feature>
<evidence type="ECO:0000256" key="1">
    <source>
        <dbReference type="ARBA" id="ARBA00005639"/>
    </source>
</evidence>
<evidence type="ECO:0000313" key="7">
    <source>
        <dbReference type="Proteomes" id="UP000274756"/>
    </source>
</evidence>